<feature type="transmembrane region" description="Helical" evidence="1">
    <location>
        <begin position="12"/>
        <end position="30"/>
    </location>
</feature>
<keyword evidence="1" id="KW-0472">Membrane</keyword>
<keyword evidence="1" id="KW-0812">Transmembrane</keyword>
<evidence type="ECO:0000256" key="1">
    <source>
        <dbReference type="SAM" id="Phobius"/>
    </source>
</evidence>
<gene>
    <name evidence="2" type="ORF">SpAn4DRAFT_2645</name>
</gene>
<evidence type="ECO:0000313" key="2">
    <source>
        <dbReference type="EMBL" id="CQR73413.1"/>
    </source>
</evidence>
<accession>A0A0U1L2N2</accession>
<keyword evidence="1" id="KW-1133">Transmembrane helix</keyword>
<name>A0A0U1L2N2_9FIRM</name>
<reference evidence="3" key="1">
    <citation type="submission" date="2015-03" db="EMBL/GenBank/DDBJ databases">
        <authorList>
            <person name="Nijsse Bart"/>
        </authorList>
    </citation>
    <scope>NUCLEOTIDE SEQUENCE [LARGE SCALE GENOMIC DNA]</scope>
</reference>
<organism evidence="2 3">
    <name type="scientific">Sporomusa ovata</name>
    <dbReference type="NCBI Taxonomy" id="2378"/>
    <lineage>
        <taxon>Bacteria</taxon>
        <taxon>Bacillati</taxon>
        <taxon>Bacillota</taxon>
        <taxon>Negativicutes</taxon>
        <taxon>Selenomonadales</taxon>
        <taxon>Sporomusaceae</taxon>
        <taxon>Sporomusa</taxon>
    </lineage>
</organism>
<proteinExistence type="predicted"/>
<dbReference type="AlphaFoldDB" id="A0A0U1L2N2"/>
<keyword evidence="3" id="KW-1185">Reference proteome</keyword>
<protein>
    <submittedName>
        <fullName evidence="2">Hcp transcriptional regulator HcpR (Crp/Fnr family)</fullName>
    </submittedName>
</protein>
<dbReference type="EMBL" id="CTRP01000012">
    <property type="protein sequence ID" value="CQR73413.1"/>
    <property type="molecule type" value="Genomic_DNA"/>
</dbReference>
<evidence type="ECO:0000313" key="3">
    <source>
        <dbReference type="Proteomes" id="UP000049855"/>
    </source>
</evidence>
<sequence>MQNNFVKFVSKSPMFSGISIGTLNIMFAYLQPKLLHCLADSYIVEKMKK</sequence>
<dbReference type="Proteomes" id="UP000049855">
    <property type="component" value="Unassembled WGS sequence"/>
</dbReference>